<reference evidence="2 3" key="1">
    <citation type="journal article" date="2006" name="Nature">
        <title>Global trends of whole-genome duplications revealed by the ciliate Paramecium tetraurelia.</title>
        <authorList>
            <consortium name="Genoscope"/>
            <person name="Aury J.-M."/>
            <person name="Jaillon O."/>
            <person name="Duret L."/>
            <person name="Noel B."/>
            <person name="Jubin C."/>
            <person name="Porcel B.M."/>
            <person name="Segurens B."/>
            <person name="Daubin V."/>
            <person name="Anthouard V."/>
            <person name="Aiach N."/>
            <person name="Arnaiz O."/>
            <person name="Billaut A."/>
            <person name="Beisson J."/>
            <person name="Blanc I."/>
            <person name="Bouhouche K."/>
            <person name="Camara F."/>
            <person name="Duharcourt S."/>
            <person name="Guigo R."/>
            <person name="Gogendeau D."/>
            <person name="Katinka M."/>
            <person name="Keller A.-M."/>
            <person name="Kissmehl R."/>
            <person name="Klotz C."/>
            <person name="Koll F."/>
            <person name="Le Moue A."/>
            <person name="Lepere C."/>
            <person name="Malinsky S."/>
            <person name="Nowacki M."/>
            <person name="Nowak J.K."/>
            <person name="Plattner H."/>
            <person name="Poulain J."/>
            <person name="Ruiz F."/>
            <person name="Serrano V."/>
            <person name="Zagulski M."/>
            <person name="Dessen P."/>
            <person name="Betermier M."/>
            <person name="Weissenbach J."/>
            <person name="Scarpelli C."/>
            <person name="Schachter V."/>
            <person name="Sperling L."/>
            <person name="Meyer E."/>
            <person name="Cohen J."/>
            <person name="Wincker P."/>
        </authorList>
    </citation>
    <scope>NUCLEOTIDE SEQUENCE [LARGE SCALE GENOMIC DNA]</scope>
    <source>
        <strain evidence="2 3">Stock d4-2</strain>
    </source>
</reference>
<dbReference type="RefSeq" id="XP_001448538.1">
    <property type="nucleotide sequence ID" value="XM_001448501.1"/>
</dbReference>
<feature type="signal peptide" evidence="1">
    <location>
        <begin position="1"/>
        <end position="15"/>
    </location>
</feature>
<dbReference type="OMA" id="NQCGINI"/>
<name>A0DDM4_PARTE</name>
<keyword evidence="1" id="KW-0732">Signal</keyword>
<keyword evidence="3" id="KW-1185">Reference proteome</keyword>
<dbReference type="HOGENOM" id="CLU_502971_0_0_1"/>
<evidence type="ECO:0000313" key="2">
    <source>
        <dbReference type="EMBL" id="CAK81141.1"/>
    </source>
</evidence>
<dbReference type="GeneID" id="5034343"/>
<gene>
    <name evidence="2" type="ORF">GSPATT00015982001</name>
</gene>
<dbReference type="InParanoid" id="A0DDM4"/>
<evidence type="ECO:0000256" key="1">
    <source>
        <dbReference type="SAM" id="SignalP"/>
    </source>
</evidence>
<dbReference type="KEGG" id="ptm:GSPATT00015982001"/>
<dbReference type="EMBL" id="CT868396">
    <property type="protein sequence ID" value="CAK81141.1"/>
    <property type="molecule type" value="Genomic_DNA"/>
</dbReference>
<dbReference type="OrthoDB" id="10376301at2759"/>
<dbReference type="Proteomes" id="UP000000600">
    <property type="component" value="Unassembled WGS sequence"/>
</dbReference>
<feature type="chain" id="PRO_5013243260" description="Transmembrane protein" evidence="1">
    <location>
        <begin position="16"/>
        <end position="542"/>
    </location>
</feature>
<proteinExistence type="predicted"/>
<evidence type="ECO:0008006" key="4">
    <source>
        <dbReference type="Google" id="ProtNLM"/>
    </source>
</evidence>
<protein>
    <recommendedName>
        <fullName evidence="4">Transmembrane protein</fullName>
    </recommendedName>
</protein>
<organism evidence="2 3">
    <name type="scientific">Paramecium tetraurelia</name>
    <dbReference type="NCBI Taxonomy" id="5888"/>
    <lineage>
        <taxon>Eukaryota</taxon>
        <taxon>Sar</taxon>
        <taxon>Alveolata</taxon>
        <taxon>Ciliophora</taxon>
        <taxon>Intramacronucleata</taxon>
        <taxon>Oligohymenophorea</taxon>
        <taxon>Peniculida</taxon>
        <taxon>Parameciidae</taxon>
        <taxon>Paramecium</taxon>
    </lineage>
</organism>
<sequence>MLILVLLPIIYLGYTQEQCQVKNQQISFFFSTQETFEWNLKDLFTGSYLNYTLTSKQPFFTLKKPIHQEYTPKTLIEGISKIAAIQARTEQNQRVWLNQFAFIEKSVNSLSIFYAQGTQGDYKPPNFNYKIVFSQNQDIQCLNLEYLNETSFLADCYNAIKNPILNYFYIIEKSGAVRNISNQNYDVQNIITKRITKVIPFVDSKKNNIKLLFRSTPAYATGSDLKTNSQIEIYNISTLFLVNQLTARDIGTLLKVDDPFKYKFSLIDFDIFSDGKLYILTAFDGIIILQIDQALGFTLIDRIQLYNDVREFDVGHFLSEDGSLVETIGVLFQSKAEVYENRIFKNSYSLDFASQYTTLLKISQELLIIQNKGKTYLINTQTKDLIHKEVLEGIQGILINQYMEELIYVTQIDARRFALSSGKLRFKSGDLTAARDVTTITAFDELGYQCQVQLNYRVINQYDSVLYAVQELDISNVFVDYPFWTPFQMPVSGPNVQVNSSNHKLSNTINQVRRLNQCGINIFLNSISKIIKICQIDQFRQG</sequence>
<evidence type="ECO:0000313" key="3">
    <source>
        <dbReference type="Proteomes" id="UP000000600"/>
    </source>
</evidence>
<accession>A0DDM4</accession>
<dbReference type="AlphaFoldDB" id="A0DDM4"/>